<dbReference type="CDD" id="cd00267">
    <property type="entry name" value="ABC_ATPase"/>
    <property type="match status" value="1"/>
</dbReference>
<dbReference type="OrthoDB" id="256817at2"/>
<dbReference type="InterPro" id="IPR027417">
    <property type="entry name" value="P-loop_NTPase"/>
</dbReference>
<organism evidence="1 2">
    <name type="scientific">Paraburkholderia phymatum (strain DSM 17167 / CIP 108236 / LMG 21445 / STM815)</name>
    <name type="common">Burkholderia phymatum</name>
    <dbReference type="NCBI Taxonomy" id="391038"/>
    <lineage>
        <taxon>Bacteria</taxon>
        <taxon>Pseudomonadati</taxon>
        <taxon>Pseudomonadota</taxon>
        <taxon>Betaproteobacteria</taxon>
        <taxon>Burkholderiales</taxon>
        <taxon>Burkholderiaceae</taxon>
        <taxon>Paraburkholderia</taxon>
    </lineage>
</organism>
<dbReference type="KEGG" id="bph:Bphy_7136"/>
<sequence precursor="true">MRKYEFTLSSPVATTFRSSKAANSLDIDVKKKSTHHVCVSADVESAYHVGLIVGASGSGKTTLAQHIYGDACFTTLLDPTQPVIEQFPEQYAYDECASMLAGVGLTSVPCWIRPAYTLSNGQRARAECALQMARSAANDEPVLIDEWTSVVDRTVAKVMSHCIQKHARKSGKRIVLCSCHYDVLEWLNPDWVIDCNRQEYTDRRSVCRDFRRAEQLTFDIREVDRSTWAYFSKYHYLSEQLPGGIINTFGLFHGDDQIGFQCFANYVPRRAGEVMKMHSNRTVIHPDYAGLGMGLILINETSEIMAQRGFDVRAKYSSTPIYLAMKKYPQWVLTDVSRRTNTIVGGKVDRKGGYRHDVKTYSFRFIPKAKR</sequence>
<dbReference type="HOGENOM" id="CLU_751534_0_0_4"/>
<dbReference type="AlphaFoldDB" id="B2JU84"/>
<evidence type="ECO:0008006" key="3">
    <source>
        <dbReference type="Google" id="ProtNLM"/>
    </source>
</evidence>
<proteinExistence type="predicted"/>
<gene>
    <name evidence="1" type="ordered locus">Bphy_7136</name>
</gene>
<geneLocation type="plasmid" evidence="1 2">
    <name>pBPHY01</name>
</geneLocation>
<evidence type="ECO:0000313" key="2">
    <source>
        <dbReference type="Proteomes" id="UP000001192"/>
    </source>
</evidence>
<name>B2JU84_PARP8</name>
<dbReference type="RefSeq" id="WP_012406293.1">
    <property type="nucleotide sequence ID" value="NC_010625.1"/>
</dbReference>
<keyword evidence="1" id="KW-0614">Plasmid</keyword>
<reference evidence="2" key="1">
    <citation type="journal article" date="2014" name="Stand. Genomic Sci.">
        <title>Complete genome sequence of Burkholderia phymatum STM815(T), a broad host range and efficient nitrogen-fixing symbiont of Mimosa species.</title>
        <authorList>
            <person name="Moulin L."/>
            <person name="Klonowska A."/>
            <person name="Caroline B."/>
            <person name="Booth K."/>
            <person name="Vriezen J.A."/>
            <person name="Melkonian R."/>
            <person name="James E.K."/>
            <person name="Young J.P."/>
            <person name="Bena G."/>
            <person name="Hauser L."/>
            <person name="Land M."/>
            <person name="Kyrpides N."/>
            <person name="Bruce D."/>
            <person name="Chain P."/>
            <person name="Copeland A."/>
            <person name="Pitluck S."/>
            <person name="Woyke T."/>
            <person name="Lizotte-Waniewski M."/>
            <person name="Bristow J."/>
            <person name="Riley M."/>
        </authorList>
    </citation>
    <scope>NUCLEOTIDE SEQUENCE [LARGE SCALE GENOMIC DNA]</scope>
    <source>
        <strain evidence="2">DSM 17167 / CIP 108236 / LMG 21445 / STM815</strain>
        <plasmid evidence="2">Plasmid pBPHY01</plasmid>
    </source>
</reference>
<protein>
    <recommendedName>
        <fullName evidence="3">ABC transporter ATP-binding protein</fullName>
    </recommendedName>
</protein>
<dbReference type="Proteomes" id="UP000001192">
    <property type="component" value="Plasmid pBPHY01"/>
</dbReference>
<accession>B2JU84</accession>
<keyword evidence="2" id="KW-1185">Reference proteome</keyword>
<dbReference type="SUPFAM" id="SSF52540">
    <property type="entry name" value="P-loop containing nucleoside triphosphate hydrolases"/>
    <property type="match status" value="1"/>
</dbReference>
<dbReference type="Gene3D" id="3.40.50.300">
    <property type="entry name" value="P-loop containing nucleotide triphosphate hydrolases"/>
    <property type="match status" value="1"/>
</dbReference>
<evidence type="ECO:0000313" key="1">
    <source>
        <dbReference type="EMBL" id="ACC76137.1"/>
    </source>
</evidence>
<dbReference type="EMBL" id="CP001045">
    <property type="protein sequence ID" value="ACC76137.1"/>
    <property type="molecule type" value="Genomic_DNA"/>
</dbReference>